<dbReference type="Proteomes" id="UP000515369">
    <property type="component" value="Chromosome"/>
</dbReference>
<reference evidence="4 5" key="1">
    <citation type="submission" date="2020-07" db="EMBL/GenBank/DDBJ databases">
        <title>Spirosoma foliorum sp. nov., isolated from the leaves on the Nejang mountain Korea, Republic of.</title>
        <authorList>
            <person name="Ho H."/>
            <person name="Lee Y.-J."/>
            <person name="Nurcahyanto D.-A."/>
            <person name="Kim S.-G."/>
        </authorList>
    </citation>
    <scope>NUCLEOTIDE SEQUENCE [LARGE SCALE GENOMIC DNA]</scope>
    <source>
        <strain evidence="4 5">PL0136</strain>
    </source>
</reference>
<keyword evidence="2" id="KW-0732">Signal</keyword>
<gene>
    <name evidence="4" type="ORF">H3H32_34535</name>
</gene>
<dbReference type="SUPFAM" id="SSF51182">
    <property type="entry name" value="RmlC-like cupins"/>
    <property type="match status" value="1"/>
</dbReference>
<dbReference type="GO" id="GO:0046872">
    <property type="term" value="F:metal ion binding"/>
    <property type="evidence" value="ECO:0007669"/>
    <property type="project" value="UniProtKB-KW"/>
</dbReference>
<dbReference type="KEGG" id="sfol:H3H32_34535"/>
<keyword evidence="5" id="KW-1185">Reference proteome</keyword>
<feature type="chain" id="PRO_5028954882" evidence="2">
    <location>
        <begin position="22"/>
        <end position="249"/>
    </location>
</feature>
<dbReference type="RefSeq" id="WP_182460240.1">
    <property type="nucleotide sequence ID" value="NZ_CP059732.1"/>
</dbReference>
<dbReference type="Gene3D" id="2.60.120.10">
    <property type="entry name" value="Jelly Rolls"/>
    <property type="match status" value="1"/>
</dbReference>
<dbReference type="InterPro" id="IPR013096">
    <property type="entry name" value="Cupin_2"/>
</dbReference>
<proteinExistence type="predicted"/>
<dbReference type="AlphaFoldDB" id="A0A7G5GVQ6"/>
<feature type="domain" description="Cupin type-2" evidence="3">
    <location>
        <begin position="180"/>
        <end position="238"/>
    </location>
</feature>
<dbReference type="Pfam" id="PF07883">
    <property type="entry name" value="Cupin_2"/>
    <property type="match status" value="1"/>
</dbReference>
<evidence type="ECO:0000259" key="3">
    <source>
        <dbReference type="Pfam" id="PF07883"/>
    </source>
</evidence>
<name>A0A7G5GVQ6_9BACT</name>
<dbReference type="CDD" id="cd02208">
    <property type="entry name" value="cupin_RmlC-like"/>
    <property type="match status" value="1"/>
</dbReference>
<sequence length="249" mass="27912">MRFFLIFWVSVLAYFPAFSQASVSNVYSHTPLPTDYQEKTLFEGTTRDYSHFLIQSITIGPNQPAQAVQQLDEEVLLLVKSGELTLSLGDKHKALKPGNLAIVMPGDEYRVENKTAQPLTYYELRYTSNEVPDLDLYRLVGGSFWVDWQGVATTPTTEGSKQQLVPYPTIMSSRVAMQLTTLKSGLENPPVHKHRAAEVILILKNPVQMHIAGREKEVQAGDLIFIDSEVPHSIRPDSPTGSTYLSLQF</sequence>
<dbReference type="InterPro" id="IPR014710">
    <property type="entry name" value="RmlC-like_jellyroll"/>
</dbReference>
<feature type="signal peptide" evidence="2">
    <location>
        <begin position="1"/>
        <end position="21"/>
    </location>
</feature>
<dbReference type="EMBL" id="CP059732">
    <property type="protein sequence ID" value="QMW02948.1"/>
    <property type="molecule type" value="Genomic_DNA"/>
</dbReference>
<protein>
    <submittedName>
        <fullName evidence="4">Cupin domain-containing protein</fullName>
    </submittedName>
</protein>
<evidence type="ECO:0000256" key="2">
    <source>
        <dbReference type="SAM" id="SignalP"/>
    </source>
</evidence>
<accession>A0A7G5GVQ6</accession>
<evidence type="ECO:0000256" key="1">
    <source>
        <dbReference type="ARBA" id="ARBA00022723"/>
    </source>
</evidence>
<dbReference type="InterPro" id="IPR011051">
    <property type="entry name" value="RmlC_Cupin_sf"/>
</dbReference>
<keyword evidence="1" id="KW-0479">Metal-binding</keyword>
<organism evidence="4 5">
    <name type="scientific">Spirosoma foliorum</name>
    <dbReference type="NCBI Taxonomy" id="2710596"/>
    <lineage>
        <taxon>Bacteria</taxon>
        <taxon>Pseudomonadati</taxon>
        <taxon>Bacteroidota</taxon>
        <taxon>Cytophagia</taxon>
        <taxon>Cytophagales</taxon>
        <taxon>Cytophagaceae</taxon>
        <taxon>Spirosoma</taxon>
    </lineage>
</organism>
<dbReference type="PANTHER" id="PTHR35848:SF6">
    <property type="entry name" value="CUPIN TYPE-2 DOMAIN-CONTAINING PROTEIN"/>
    <property type="match status" value="1"/>
</dbReference>
<evidence type="ECO:0000313" key="5">
    <source>
        <dbReference type="Proteomes" id="UP000515369"/>
    </source>
</evidence>
<dbReference type="InterPro" id="IPR051610">
    <property type="entry name" value="GPI/OXD"/>
</dbReference>
<dbReference type="PANTHER" id="PTHR35848">
    <property type="entry name" value="OXALATE-BINDING PROTEIN"/>
    <property type="match status" value="1"/>
</dbReference>
<evidence type="ECO:0000313" key="4">
    <source>
        <dbReference type="EMBL" id="QMW02948.1"/>
    </source>
</evidence>